<keyword evidence="5 9" id="KW-0798">TonB box</keyword>
<gene>
    <name evidence="12" type="ORF">I5U67_11820</name>
</gene>
<dbReference type="RefSeq" id="WP_154264100.1">
    <property type="nucleotide sequence ID" value="NZ_CP040438.1"/>
</dbReference>
<dbReference type="PANTHER" id="PTHR47234">
    <property type="match status" value="1"/>
</dbReference>
<dbReference type="GO" id="GO:0009279">
    <property type="term" value="C:cell outer membrane"/>
    <property type="evidence" value="ECO:0007669"/>
    <property type="project" value="UniProtKB-SubCell"/>
</dbReference>
<evidence type="ECO:0000313" key="13">
    <source>
        <dbReference type="Proteomes" id="UP000625930"/>
    </source>
</evidence>
<reference evidence="12" key="1">
    <citation type="submission" date="2020-11" db="EMBL/GenBank/DDBJ databases">
        <title>Enhanced detection system for hospital associated transmission using whole genome sequencing surveillance.</title>
        <authorList>
            <person name="Harrison L.H."/>
            <person name="Van Tyne D."/>
            <person name="Marsh J.W."/>
            <person name="Griffith M.P."/>
            <person name="Snyder D.J."/>
            <person name="Cooper V.S."/>
            <person name="Mustapha M."/>
        </authorList>
    </citation>
    <scope>NUCLEOTIDE SEQUENCE</scope>
    <source>
        <strain evidence="12">STEN00091</strain>
    </source>
</reference>
<dbReference type="InterPro" id="IPR036942">
    <property type="entry name" value="Beta-barrel_TonB_sf"/>
</dbReference>
<keyword evidence="2 8" id="KW-0813">Transport</keyword>
<evidence type="ECO:0000256" key="3">
    <source>
        <dbReference type="ARBA" id="ARBA00022452"/>
    </source>
</evidence>
<evidence type="ECO:0000256" key="7">
    <source>
        <dbReference type="ARBA" id="ARBA00023237"/>
    </source>
</evidence>
<evidence type="ECO:0000313" key="12">
    <source>
        <dbReference type="EMBL" id="MBH1652853.1"/>
    </source>
</evidence>
<dbReference type="PROSITE" id="PS52016">
    <property type="entry name" value="TONB_DEPENDENT_REC_3"/>
    <property type="match status" value="1"/>
</dbReference>
<feature type="compositionally biased region" description="Polar residues" evidence="10">
    <location>
        <begin position="31"/>
        <end position="40"/>
    </location>
</feature>
<evidence type="ECO:0000256" key="2">
    <source>
        <dbReference type="ARBA" id="ARBA00022448"/>
    </source>
</evidence>
<dbReference type="Gene3D" id="2.40.170.20">
    <property type="entry name" value="TonB-dependent receptor, beta-barrel domain"/>
    <property type="match status" value="1"/>
</dbReference>
<dbReference type="InterPro" id="IPR000531">
    <property type="entry name" value="Beta-barrel_TonB"/>
</dbReference>
<comment type="similarity">
    <text evidence="8 9">Belongs to the TonB-dependent receptor family.</text>
</comment>
<evidence type="ECO:0000256" key="10">
    <source>
        <dbReference type="SAM" id="MobiDB-lite"/>
    </source>
</evidence>
<name>A0A6B8J788_STEMA</name>
<evidence type="ECO:0000256" key="8">
    <source>
        <dbReference type="PROSITE-ProRule" id="PRU01360"/>
    </source>
</evidence>
<dbReference type="PANTHER" id="PTHR47234:SF2">
    <property type="entry name" value="TONB-DEPENDENT RECEPTOR"/>
    <property type="match status" value="1"/>
</dbReference>
<keyword evidence="12" id="KW-0675">Receptor</keyword>
<evidence type="ECO:0000256" key="9">
    <source>
        <dbReference type="RuleBase" id="RU003357"/>
    </source>
</evidence>
<accession>A0A6B8J788</accession>
<dbReference type="AlphaFoldDB" id="A0A6B8J788"/>
<dbReference type="InterPro" id="IPR012910">
    <property type="entry name" value="Plug_dom"/>
</dbReference>
<sequence>MRTANRQTKPSRVPLTLAVLACLQVAPALAQESTPQEAKASSTSSSSQRATDLDKITVTGSLIRRADYETTSPVFTINAETNAKQGQVNVAEFLQKSAIGSAETQITHQFGGFVVDGGTGVQTVSLRGLGANRTLVLLDGQRPGPAGTRGAVGAFDLNVIPTAILQRAEIVKDGSSSIYGSDAVAGVVNLITKKNIERPELTVTGRVPTEGGGEVFAASLANGWNFEKGSIVAAAEWYKHYELNRNDRDYLNCSNDLVKDADGNRIDRQDRSITAGTNLANCNNLLHNVVDVGAIRYVPSPEGNTIGPLPGYRPRTTRTYAGGGQAYYDEPLNFARFGEEQIINQQERKSVFVATDFAFDSVNWKTQWLFNRRETESFRWRQFFPRIQAPAGSGFTGVIRPIMPFKSQQDVTVDYFYGATKLDGLFKGTDTWAWEVNANFSHSKGKYGNFGIQASKTGDVDYTDNAPTLNYLDPGYLSGAKVDELSNLLGQWDWGKTIYKQATINAVVSGDLFELPAGAVGVAAGLEYRYYSIDDQPGELSKAQDLWGSSSANVTKGDDRVKEAFVEFDVPLLKGLPAIESLSLNASGRAFQYDSVDGTDEVWKVGLNWQVIPSLRLRGSIGTSYRAPGLYELYLGNQTGFLGQTGIDPCIRWGESSNTNYQRNCAAAGIPADYAGAGSSATVYSGGGAGQLIPETSRAKTAGIVFTPTFANLSVAIDYFDYQVKNEIGQITTADIVKGCYGAAVYPNAFCGLLVRNPGTGDEAWNITDVYNQYVNINKQRTRGYDLTANFDHDFSFGKFSAETQVTYTIEDTQQVFSSAEESGLSSNELLGDIGRPKVVGNLALSLTRGDWTFNWLTTYIHKTKDIDLDPVFIYQGRPNSYRDIVVDSRTYHTASVSYSQADWEILVGVSNIFNKTPPLISTGVSDARYGNIAAFATQYDLYGRTPFVRLKYKF</sequence>
<evidence type="ECO:0000256" key="1">
    <source>
        <dbReference type="ARBA" id="ARBA00004571"/>
    </source>
</evidence>
<proteinExistence type="inferred from homology"/>
<keyword evidence="6 8" id="KW-0472">Membrane</keyword>
<evidence type="ECO:0000256" key="4">
    <source>
        <dbReference type="ARBA" id="ARBA00022692"/>
    </source>
</evidence>
<dbReference type="Gene3D" id="2.170.130.10">
    <property type="entry name" value="TonB-dependent receptor, plug domain"/>
    <property type="match status" value="1"/>
</dbReference>
<protein>
    <submittedName>
        <fullName evidence="12">TonB-dependent receptor</fullName>
    </submittedName>
</protein>
<keyword evidence="3 8" id="KW-1134">Transmembrane beta strand</keyword>
<dbReference type="InterPro" id="IPR039426">
    <property type="entry name" value="TonB-dep_rcpt-like"/>
</dbReference>
<evidence type="ECO:0000256" key="5">
    <source>
        <dbReference type="ARBA" id="ARBA00023077"/>
    </source>
</evidence>
<comment type="caution">
    <text evidence="12">The sequence shown here is derived from an EMBL/GenBank/DDBJ whole genome shotgun (WGS) entry which is preliminary data.</text>
</comment>
<dbReference type="Pfam" id="PF07715">
    <property type="entry name" value="Plug"/>
    <property type="match status" value="1"/>
</dbReference>
<dbReference type="SUPFAM" id="SSF56935">
    <property type="entry name" value="Porins"/>
    <property type="match status" value="1"/>
</dbReference>
<feature type="signal peptide" evidence="11">
    <location>
        <begin position="1"/>
        <end position="30"/>
    </location>
</feature>
<feature type="chain" id="PRO_5043613340" evidence="11">
    <location>
        <begin position="31"/>
        <end position="955"/>
    </location>
</feature>
<keyword evidence="11" id="KW-0732">Signal</keyword>
<dbReference type="Pfam" id="PF00593">
    <property type="entry name" value="TonB_dep_Rec_b-barrel"/>
    <property type="match status" value="1"/>
</dbReference>
<keyword evidence="4 8" id="KW-0812">Transmembrane</keyword>
<dbReference type="EMBL" id="JADUNP010000022">
    <property type="protein sequence ID" value="MBH1652853.1"/>
    <property type="molecule type" value="Genomic_DNA"/>
</dbReference>
<dbReference type="Proteomes" id="UP000625930">
    <property type="component" value="Unassembled WGS sequence"/>
</dbReference>
<organism evidence="12 13">
    <name type="scientific">Stenotrophomonas maltophilia</name>
    <name type="common">Pseudomonas maltophilia</name>
    <name type="synonym">Xanthomonas maltophilia</name>
    <dbReference type="NCBI Taxonomy" id="40324"/>
    <lineage>
        <taxon>Bacteria</taxon>
        <taxon>Pseudomonadati</taxon>
        <taxon>Pseudomonadota</taxon>
        <taxon>Gammaproteobacteria</taxon>
        <taxon>Lysobacterales</taxon>
        <taxon>Lysobacteraceae</taxon>
        <taxon>Stenotrophomonas</taxon>
        <taxon>Stenotrophomonas maltophilia group</taxon>
    </lineage>
</organism>
<feature type="region of interest" description="Disordered" evidence="10">
    <location>
        <begin position="31"/>
        <end position="51"/>
    </location>
</feature>
<evidence type="ECO:0000256" key="11">
    <source>
        <dbReference type="SAM" id="SignalP"/>
    </source>
</evidence>
<keyword evidence="7 8" id="KW-0998">Cell outer membrane</keyword>
<comment type="subcellular location">
    <subcellularLocation>
        <location evidence="1 8">Cell outer membrane</location>
        <topology evidence="1 8">Multi-pass membrane protein</topology>
    </subcellularLocation>
</comment>
<evidence type="ECO:0000256" key="6">
    <source>
        <dbReference type="ARBA" id="ARBA00023136"/>
    </source>
</evidence>
<dbReference type="InterPro" id="IPR037066">
    <property type="entry name" value="Plug_dom_sf"/>
</dbReference>